<name>D5A7Y8_PICSI</name>
<organism evidence="2">
    <name type="scientific">Picea sitchensis</name>
    <name type="common">Sitka spruce</name>
    <name type="synonym">Pinus sitchensis</name>
    <dbReference type="NCBI Taxonomy" id="3332"/>
    <lineage>
        <taxon>Eukaryota</taxon>
        <taxon>Viridiplantae</taxon>
        <taxon>Streptophyta</taxon>
        <taxon>Embryophyta</taxon>
        <taxon>Tracheophyta</taxon>
        <taxon>Spermatophyta</taxon>
        <taxon>Pinopsida</taxon>
        <taxon>Pinidae</taxon>
        <taxon>Conifers I</taxon>
        <taxon>Pinales</taxon>
        <taxon>Pinaceae</taxon>
        <taxon>Picea</taxon>
    </lineage>
</organism>
<dbReference type="EMBL" id="BT122268">
    <property type="protein sequence ID" value="ADE75657.1"/>
    <property type="molecule type" value="mRNA"/>
</dbReference>
<dbReference type="Gene3D" id="3.80.10.10">
    <property type="entry name" value="Ribonuclease Inhibitor"/>
    <property type="match status" value="2"/>
</dbReference>
<sequence length="174" mass="19793">MDNCMPRLQDLELYNTKLSEVSFATGVCPILQYLSVRFCNDLVEVGTLPNALIELELTNCSNLRKIEGLRGLAKLQMLDISRCENVEELPSMETLESLKELQAYACVKLKSIQGLSRLTKLRLLNVNGCSELQELPGIEHCMLLEYLDARGCPKQWAEERVLEQLHQQLKVLEI</sequence>
<dbReference type="AlphaFoldDB" id="D5A7Y8"/>
<dbReference type="PANTHER" id="PTHR36766:SF64">
    <property type="entry name" value="OS12G0206100 PROTEIN"/>
    <property type="match status" value="1"/>
</dbReference>
<accession>D5A7Y8</accession>
<reference evidence="2" key="1">
    <citation type="submission" date="2010-04" db="EMBL/GenBank/DDBJ databases">
        <authorList>
            <person name="Reid K.E."/>
            <person name="Liao N."/>
            <person name="Chan S."/>
            <person name="Docking R."/>
            <person name="Taylor G."/>
            <person name="Moore R."/>
            <person name="Mayo M."/>
            <person name="Munro S."/>
            <person name="King J."/>
            <person name="Yanchuk A."/>
            <person name="Holt R."/>
            <person name="Jones S."/>
            <person name="Marra M."/>
            <person name="Ritland C.E."/>
            <person name="Ritland K."/>
            <person name="Bohlmann J."/>
        </authorList>
    </citation>
    <scope>NUCLEOTIDE SEQUENCE</scope>
    <source>
        <tissue evidence="2">Buds collected with no treatment. Collection October 2007</tissue>
    </source>
</reference>
<evidence type="ECO:0000313" key="2">
    <source>
        <dbReference type="EMBL" id="ADE75657.1"/>
    </source>
</evidence>
<dbReference type="InterPro" id="IPR032675">
    <property type="entry name" value="LRR_dom_sf"/>
</dbReference>
<dbReference type="Pfam" id="PF25013">
    <property type="entry name" value="LRR_Zer-1"/>
    <property type="match status" value="1"/>
</dbReference>
<protein>
    <recommendedName>
        <fullName evidence="1">Zer-1-like leucine-rich repeats region domain-containing protein</fullName>
    </recommendedName>
</protein>
<dbReference type="PANTHER" id="PTHR36766">
    <property type="entry name" value="PLANT BROAD-SPECTRUM MILDEW RESISTANCE PROTEIN RPW8"/>
    <property type="match status" value="1"/>
</dbReference>
<evidence type="ECO:0000259" key="1">
    <source>
        <dbReference type="Pfam" id="PF25013"/>
    </source>
</evidence>
<proteinExistence type="evidence at transcript level"/>
<dbReference type="SUPFAM" id="SSF52058">
    <property type="entry name" value="L domain-like"/>
    <property type="match status" value="1"/>
</dbReference>
<feature type="domain" description="Zer-1-like leucine-rich repeats region" evidence="1">
    <location>
        <begin position="69"/>
        <end position="129"/>
    </location>
</feature>
<dbReference type="InterPro" id="IPR056845">
    <property type="entry name" value="LRR_Zer-1"/>
</dbReference>